<dbReference type="PROSITE" id="PS00028">
    <property type="entry name" value="ZINC_FINGER_C2H2_1"/>
    <property type="match status" value="9"/>
</dbReference>
<dbReference type="SMART" id="SM00355">
    <property type="entry name" value="ZnF_C2H2"/>
    <property type="match status" value="9"/>
</dbReference>
<evidence type="ECO:0000313" key="11">
    <source>
        <dbReference type="EMBL" id="KAK6622413.1"/>
    </source>
</evidence>
<dbReference type="Proteomes" id="UP001359485">
    <property type="component" value="Unassembled WGS sequence"/>
</dbReference>
<accession>A0ABR1AP11</accession>
<evidence type="ECO:0000256" key="6">
    <source>
        <dbReference type="ARBA" id="ARBA00023242"/>
    </source>
</evidence>
<evidence type="ECO:0000256" key="8">
    <source>
        <dbReference type="SAM" id="Coils"/>
    </source>
</evidence>
<feature type="domain" description="C2H2-type" evidence="10">
    <location>
        <begin position="601"/>
        <end position="629"/>
    </location>
</feature>
<gene>
    <name evidence="11" type="ORF">RUM44_002224</name>
</gene>
<comment type="subcellular location">
    <subcellularLocation>
        <location evidence="1">Nucleus</location>
    </subcellularLocation>
</comment>
<evidence type="ECO:0000259" key="10">
    <source>
        <dbReference type="PROSITE" id="PS50157"/>
    </source>
</evidence>
<keyword evidence="8" id="KW-0175">Coiled coil</keyword>
<evidence type="ECO:0000256" key="5">
    <source>
        <dbReference type="ARBA" id="ARBA00022833"/>
    </source>
</evidence>
<feature type="domain" description="C2H2-type" evidence="10">
    <location>
        <begin position="718"/>
        <end position="745"/>
    </location>
</feature>
<dbReference type="Pfam" id="PF13912">
    <property type="entry name" value="zf-C2H2_6"/>
    <property type="match status" value="3"/>
</dbReference>
<feature type="domain" description="C2H2-type" evidence="10">
    <location>
        <begin position="774"/>
        <end position="801"/>
    </location>
</feature>
<feature type="domain" description="C2H2-type" evidence="10">
    <location>
        <begin position="661"/>
        <end position="688"/>
    </location>
</feature>
<dbReference type="InterPro" id="IPR013087">
    <property type="entry name" value="Znf_C2H2_type"/>
</dbReference>
<evidence type="ECO:0000313" key="12">
    <source>
        <dbReference type="Proteomes" id="UP001359485"/>
    </source>
</evidence>
<dbReference type="PANTHER" id="PTHR24406">
    <property type="entry name" value="TRANSCRIPTIONAL REPRESSOR CTCFL-RELATED"/>
    <property type="match status" value="1"/>
</dbReference>
<reference evidence="11 12" key="1">
    <citation type="submission" date="2023-09" db="EMBL/GenBank/DDBJ databases">
        <title>Genomes of two closely related lineages of the louse Polyplax serrata with different host specificities.</title>
        <authorList>
            <person name="Martinu J."/>
            <person name="Tarabai H."/>
            <person name="Stefka J."/>
            <person name="Hypsa V."/>
        </authorList>
    </citation>
    <scope>NUCLEOTIDE SEQUENCE [LARGE SCALE GENOMIC DNA]</scope>
    <source>
        <strain evidence="11">98ZLc_SE</strain>
    </source>
</reference>
<dbReference type="InterPro" id="IPR050888">
    <property type="entry name" value="ZnF_C2H2-type_TF"/>
</dbReference>
<dbReference type="EMBL" id="JAWJWF010000047">
    <property type="protein sequence ID" value="KAK6622413.1"/>
    <property type="molecule type" value="Genomic_DNA"/>
</dbReference>
<dbReference type="Gene3D" id="3.30.160.60">
    <property type="entry name" value="Classic Zinc Finger"/>
    <property type="match status" value="7"/>
</dbReference>
<evidence type="ECO:0000256" key="1">
    <source>
        <dbReference type="ARBA" id="ARBA00004123"/>
    </source>
</evidence>
<feature type="compositionally biased region" description="Polar residues" evidence="9">
    <location>
        <begin position="194"/>
        <end position="204"/>
    </location>
</feature>
<proteinExistence type="predicted"/>
<name>A0ABR1AP11_POLSC</name>
<feature type="domain" description="C2H2-type" evidence="10">
    <location>
        <begin position="572"/>
        <end position="599"/>
    </location>
</feature>
<sequence length="896" mass="101991">MGTSAAIEGFRTLLKELQAKQMKLEKDQLKLQRTVFGWKRFFLGFKKFRHTFEKIMKNNIRRDKMLKDLSYQMMQLKSGKNRKMWRTRDKVKKTYLDDSRAHDTCRNVSEPFWKNQNQFRCSRPRHNKFAELVPESAQNAECFQKNKSNLAQGSAAVKSTQRFKDGQSTRLADDEILHRYLKDAVKFQQKRLSRTNAQSKNKCNQIRKPSKNQQIPGKQIDKQNRTKILRNIKRKENNCKRGAPSRNNTKAKLPKNGTMESKNVELNPVPENNKVNVDKQEIIVTHALGLQDLYKAAFSQETIDDSNTLVSKEIKESSLGVNETKYFVEAAKISNDNEKDVGVYKGQSFDEPYQLYSLKGLEYSVDFVKAEQQAIDLQPLTFEDTKIQGAGVISNTILTCPYESYQNDSDSVLDLDKGIQIHLIKADGTPIDTTASTTNSSSSLTYNYDNCEYTGDAQILQRYLCDSANVLCNSGTIPSSTVETVSLDFINKQNNNVPDVEKSFNDSDSVGVNPETLGVRFEDCDFNSSDSFASTESIIPKNILCGKCPKKFMFKSDLLRHDKYKHSVKPKLSCKYCNKEFVSQQNLLFHEKSHKKKRNSYKCEICKKIFKKSSLLVKHTMKKHSKVTAFTCDRCGKEFASQIPLNAHIRKVHLPENDKPYKCDICSKGFEKKQGLSSHAKSHLDEQSYVCQYCNKTFSKISYLKSHKKCHVGEKDNFTCDTCAKDFKTSAALEEHSRKHTGEKPFTCTVCMKSFAYKAYFNVHIKKHAEVRPFTCVHCQKGFVTQGDLTKHEKTHAKEKTIRMDALGQSDTSVTLWKKQKCNGTNSQEVCTQTTTDFSDLQNVTLQNVNVIVDQSFTGQQPIFLTSIGGLINSNSVPVIFTQNPGIGSYSVSSIT</sequence>
<feature type="domain" description="C2H2-type" evidence="10">
    <location>
        <begin position="689"/>
        <end position="716"/>
    </location>
</feature>
<dbReference type="InterPro" id="IPR036236">
    <property type="entry name" value="Znf_C2H2_sf"/>
</dbReference>
<dbReference type="PROSITE" id="PS50157">
    <property type="entry name" value="ZINC_FINGER_C2H2_2"/>
    <property type="match status" value="9"/>
</dbReference>
<keyword evidence="6" id="KW-0539">Nucleus</keyword>
<feature type="coiled-coil region" evidence="8">
    <location>
        <begin position="7"/>
        <end position="34"/>
    </location>
</feature>
<keyword evidence="5" id="KW-0862">Zinc</keyword>
<evidence type="ECO:0000256" key="2">
    <source>
        <dbReference type="ARBA" id="ARBA00022723"/>
    </source>
</evidence>
<comment type="caution">
    <text evidence="11">The sequence shown here is derived from an EMBL/GenBank/DDBJ whole genome shotgun (WGS) entry which is preliminary data.</text>
</comment>
<keyword evidence="4 7" id="KW-0863">Zinc-finger</keyword>
<keyword evidence="3" id="KW-0677">Repeat</keyword>
<keyword evidence="12" id="KW-1185">Reference proteome</keyword>
<feature type="domain" description="C2H2-type" evidence="10">
    <location>
        <begin position="630"/>
        <end position="658"/>
    </location>
</feature>
<organism evidence="11 12">
    <name type="scientific">Polyplax serrata</name>
    <name type="common">Common mouse louse</name>
    <dbReference type="NCBI Taxonomy" id="468196"/>
    <lineage>
        <taxon>Eukaryota</taxon>
        <taxon>Metazoa</taxon>
        <taxon>Ecdysozoa</taxon>
        <taxon>Arthropoda</taxon>
        <taxon>Hexapoda</taxon>
        <taxon>Insecta</taxon>
        <taxon>Pterygota</taxon>
        <taxon>Neoptera</taxon>
        <taxon>Paraneoptera</taxon>
        <taxon>Psocodea</taxon>
        <taxon>Troctomorpha</taxon>
        <taxon>Phthiraptera</taxon>
        <taxon>Anoplura</taxon>
        <taxon>Polyplacidae</taxon>
        <taxon>Polyplax</taxon>
    </lineage>
</organism>
<evidence type="ECO:0000256" key="3">
    <source>
        <dbReference type="ARBA" id="ARBA00022737"/>
    </source>
</evidence>
<dbReference type="SUPFAM" id="SSF57667">
    <property type="entry name" value="beta-beta-alpha zinc fingers"/>
    <property type="match status" value="5"/>
</dbReference>
<feature type="region of interest" description="Disordered" evidence="9">
    <location>
        <begin position="191"/>
        <end position="271"/>
    </location>
</feature>
<feature type="domain" description="C2H2-type" evidence="10">
    <location>
        <begin position="746"/>
        <end position="773"/>
    </location>
</feature>
<dbReference type="Pfam" id="PF00096">
    <property type="entry name" value="zf-C2H2"/>
    <property type="match status" value="4"/>
</dbReference>
<protein>
    <recommendedName>
        <fullName evidence="10">C2H2-type domain-containing protein</fullName>
    </recommendedName>
</protein>
<feature type="domain" description="C2H2-type" evidence="10">
    <location>
        <begin position="543"/>
        <end position="571"/>
    </location>
</feature>
<keyword evidence="2" id="KW-0479">Metal-binding</keyword>
<evidence type="ECO:0000256" key="7">
    <source>
        <dbReference type="PROSITE-ProRule" id="PRU00042"/>
    </source>
</evidence>
<evidence type="ECO:0000256" key="4">
    <source>
        <dbReference type="ARBA" id="ARBA00022771"/>
    </source>
</evidence>
<evidence type="ECO:0000256" key="9">
    <source>
        <dbReference type="SAM" id="MobiDB-lite"/>
    </source>
</evidence>